<feature type="transmembrane region" description="Helical" evidence="7">
    <location>
        <begin position="316"/>
        <end position="337"/>
    </location>
</feature>
<feature type="transmembrane region" description="Helical" evidence="7">
    <location>
        <begin position="357"/>
        <end position="385"/>
    </location>
</feature>
<feature type="transmembrane region" description="Helical" evidence="7">
    <location>
        <begin position="215"/>
        <end position="233"/>
    </location>
</feature>
<keyword evidence="6 7" id="KW-0472">Membrane</keyword>
<evidence type="ECO:0000256" key="5">
    <source>
        <dbReference type="ARBA" id="ARBA00022989"/>
    </source>
</evidence>
<keyword evidence="9" id="KW-1185">Reference proteome</keyword>
<dbReference type="NCBIfam" id="TIGR00937">
    <property type="entry name" value="2A51"/>
    <property type="match status" value="1"/>
</dbReference>
<comment type="subcellular location">
    <subcellularLocation>
        <location evidence="1">Cell membrane</location>
        <topology evidence="1">Multi-pass membrane protein</topology>
    </subcellularLocation>
</comment>
<gene>
    <name evidence="8" type="ORF">CBP31_04155</name>
</gene>
<evidence type="ECO:0000313" key="8">
    <source>
        <dbReference type="EMBL" id="ART81919.1"/>
    </source>
</evidence>
<protein>
    <submittedName>
        <fullName evidence="8">Chorismate-binding protein</fullName>
    </submittedName>
</protein>
<dbReference type="PANTHER" id="PTHR33567">
    <property type="entry name" value="CHROMATE ION TRANSPORTER (EUROFUNG)"/>
    <property type="match status" value="1"/>
</dbReference>
<feature type="transmembrane region" description="Helical" evidence="7">
    <location>
        <begin position="105"/>
        <end position="126"/>
    </location>
</feature>
<feature type="transmembrane region" description="Helical" evidence="7">
    <location>
        <begin position="138"/>
        <end position="171"/>
    </location>
</feature>
<evidence type="ECO:0000256" key="3">
    <source>
        <dbReference type="ARBA" id="ARBA00022475"/>
    </source>
</evidence>
<dbReference type="Pfam" id="PF02417">
    <property type="entry name" value="Chromate_transp"/>
    <property type="match status" value="2"/>
</dbReference>
<dbReference type="InterPro" id="IPR014047">
    <property type="entry name" value="Chr_Tranpt_l_chain"/>
</dbReference>
<keyword evidence="5 7" id="KW-1133">Transmembrane helix</keyword>
<evidence type="ECO:0000256" key="4">
    <source>
        <dbReference type="ARBA" id="ARBA00022692"/>
    </source>
</evidence>
<evidence type="ECO:0000313" key="9">
    <source>
        <dbReference type="Proteomes" id="UP000243937"/>
    </source>
</evidence>
<evidence type="ECO:0000256" key="6">
    <source>
        <dbReference type="ARBA" id="ARBA00023136"/>
    </source>
</evidence>
<reference evidence="8 9" key="1">
    <citation type="journal article" date="2014" name="Int. J. Syst. Evol. Microbiol.">
        <title>Oceanisphaera profunda sp. nov., a marine bacterium isolated from deep-sea sediment, and emended description of the genus Oceanisphaera.</title>
        <authorList>
            <person name="Xu Z."/>
            <person name="Zhang X.Y."/>
            <person name="Su H.N."/>
            <person name="Yu Z.C."/>
            <person name="Liu C."/>
            <person name="Li H."/>
            <person name="Chen X.L."/>
            <person name="Song X.Y."/>
            <person name="Xie B.B."/>
            <person name="Qin Q.L."/>
            <person name="Zhou B.C."/>
            <person name="Shi M."/>
            <person name="Huang Y."/>
            <person name="Zhang Y.Z."/>
        </authorList>
    </citation>
    <scope>NUCLEOTIDE SEQUENCE [LARGE SCALE GENOMIC DNA]</scope>
    <source>
        <strain evidence="8 9">SM1222</strain>
    </source>
</reference>
<dbReference type="Proteomes" id="UP000243937">
    <property type="component" value="Chromosome"/>
</dbReference>
<dbReference type="KEGG" id="opf:CBP31_04155"/>
<evidence type="ECO:0000256" key="1">
    <source>
        <dbReference type="ARBA" id="ARBA00004651"/>
    </source>
</evidence>
<feature type="transmembrane region" description="Helical" evidence="7">
    <location>
        <begin position="71"/>
        <end position="99"/>
    </location>
</feature>
<dbReference type="GO" id="GO:0005886">
    <property type="term" value="C:plasma membrane"/>
    <property type="evidence" value="ECO:0007669"/>
    <property type="project" value="UniProtKB-SubCell"/>
</dbReference>
<evidence type="ECO:0000256" key="7">
    <source>
        <dbReference type="SAM" id="Phobius"/>
    </source>
</evidence>
<sequence length="386" mass="40522">MLEVFWQFFKLGWISFGGPAAHIGYFQRHFVQKLGWIPQDRFASTLALCQFLPGPASSQLGFALGYQRAGLFGAIAAFIGFTLPSFLLMLGLALAGSAWANQPAALAIVTGLKLFALVVVADAVLSMAKQFCRQQSTLVIAVLSAALLWLVPSLSMQCVVLVAAAVIGAFLLKAEPSEQPVSLGINWPFMVVFFGLLFVMPLLSLTDTAAIFADFYQAGSLVFGGGHVVLPLLEGILLGEAAQPSALSQDVFLTGYGAAQAMPGPMFSLASFLGAELHPSAPVWGALAATFGIFLPGFLLILALQNSWHALAARPLMAGSVRGINAAVVGLLLSALYQPVFVSSISASPNGAAALAAAALGLLALRTLRCPVIVLIPVFMLLGFWI</sequence>
<dbReference type="EMBL" id="CP021377">
    <property type="protein sequence ID" value="ART81919.1"/>
    <property type="molecule type" value="Genomic_DNA"/>
</dbReference>
<dbReference type="GO" id="GO:0015109">
    <property type="term" value="F:chromate transmembrane transporter activity"/>
    <property type="evidence" value="ECO:0007669"/>
    <property type="project" value="InterPro"/>
</dbReference>
<accession>A0A1Y0D337</accession>
<dbReference type="PANTHER" id="PTHR33567:SF3">
    <property type="entry name" value="CHROMATE ION TRANSPORTER (EUROFUNG)"/>
    <property type="match status" value="1"/>
</dbReference>
<comment type="similarity">
    <text evidence="2">Belongs to the chromate ion transporter (CHR) (TC 2.A.51) family.</text>
</comment>
<dbReference type="RefSeq" id="WP_087035007.1">
    <property type="nucleotide sequence ID" value="NZ_CP021377.1"/>
</dbReference>
<evidence type="ECO:0000256" key="2">
    <source>
        <dbReference type="ARBA" id="ARBA00005262"/>
    </source>
</evidence>
<feature type="transmembrane region" description="Helical" evidence="7">
    <location>
        <begin position="183"/>
        <end position="203"/>
    </location>
</feature>
<feature type="transmembrane region" description="Helical" evidence="7">
    <location>
        <begin position="283"/>
        <end position="304"/>
    </location>
</feature>
<dbReference type="InterPro" id="IPR003370">
    <property type="entry name" value="Chromate_transpt"/>
</dbReference>
<proteinExistence type="inferred from homology"/>
<keyword evidence="3" id="KW-1003">Cell membrane</keyword>
<organism evidence="8 9">
    <name type="scientific">Oceanisphaera profunda</name>
    <dbReference type="NCBI Taxonomy" id="1416627"/>
    <lineage>
        <taxon>Bacteria</taxon>
        <taxon>Pseudomonadati</taxon>
        <taxon>Pseudomonadota</taxon>
        <taxon>Gammaproteobacteria</taxon>
        <taxon>Aeromonadales</taxon>
        <taxon>Aeromonadaceae</taxon>
        <taxon>Oceanisphaera</taxon>
    </lineage>
</organism>
<dbReference type="AlphaFoldDB" id="A0A1Y0D337"/>
<keyword evidence="4 7" id="KW-0812">Transmembrane</keyword>
<name>A0A1Y0D337_9GAMM</name>
<dbReference type="PIRSF" id="PIRSF004810">
    <property type="entry name" value="ChrA"/>
    <property type="match status" value="1"/>
</dbReference>
<dbReference type="OrthoDB" id="8969999at2"/>